<sequence length="62" mass="7177">MQGHEHELGRSADTIQTQQVQPYQNYTPVLRKWLMSLLSAKFIKSVCSITSEIIELSHNLYN</sequence>
<accession>A0A975BSY4</accession>
<reference evidence="1" key="1">
    <citation type="journal article" date="2021" name="Microb. Physiol.">
        <title>Proteogenomic Insights into the Physiology of Marine, Sulfate-Reducing, Filamentous Desulfonema limicola and Desulfonema magnum.</title>
        <authorList>
            <person name="Schnaars V."/>
            <person name="Wohlbrand L."/>
            <person name="Scheve S."/>
            <person name="Hinrichs C."/>
            <person name="Reinhardt R."/>
            <person name="Rabus R."/>
        </authorList>
    </citation>
    <scope>NUCLEOTIDE SEQUENCE</scope>
    <source>
        <strain evidence="1">4be13</strain>
    </source>
</reference>
<dbReference type="Proteomes" id="UP000663722">
    <property type="component" value="Chromosome"/>
</dbReference>
<dbReference type="EMBL" id="CP061800">
    <property type="protein sequence ID" value="QTA91086.1"/>
    <property type="molecule type" value="Genomic_DNA"/>
</dbReference>
<gene>
    <name evidence="1" type="ORF">dnm_071510</name>
</gene>
<dbReference type="KEGG" id="dmm:dnm_071510"/>
<evidence type="ECO:0000313" key="2">
    <source>
        <dbReference type="Proteomes" id="UP000663722"/>
    </source>
</evidence>
<proteinExistence type="predicted"/>
<protein>
    <submittedName>
        <fullName evidence="1">Uncharacterized protein</fullName>
    </submittedName>
</protein>
<keyword evidence="2" id="KW-1185">Reference proteome</keyword>
<dbReference type="AlphaFoldDB" id="A0A975BSY4"/>
<organism evidence="1 2">
    <name type="scientific">Desulfonema magnum</name>
    <dbReference type="NCBI Taxonomy" id="45655"/>
    <lineage>
        <taxon>Bacteria</taxon>
        <taxon>Pseudomonadati</taxon>
        <taxon>Thermodesulfobacteriota</taxon>
        <taxon>Desulfobacteria</taxon>
        <taxon>Desulfobacterales</taxon>
        <taxon>Desulfococcaceae</taxon>
        <taxon>Desulfonema</taxon>
    </lineage>
</organism>
<name>A0A975BSY4_9BACT</name>
<evidence type="ECO:0000313" key="1">
    <source>
        <dbReference type="EMBL" id="QTA91086.1"/>
    </source>
</evidence>